<evidence type="ECO:0000313" key="3">
    <source>
        <dbReference type="WBParaSite" id="Gr19_v10_g394.t1"/>
    </source>
</evidence>
<dbReference type="PANTHER" id="PTHR10257">
    <property type="entry name" value="SERINE/THREONINE PROTEIN PHOSPHATASE 2A PP2A REGULATORY SUBUNIT B"/>
    <property type="match status" value="1"/>
</dbReference>
<protein>
    <submittedName>
        <fullName evidence="3">Serine/threonine protein phosphatase 2A regulatory subunit</fullName>
    </submittedName>
</protein>
<dbReference type="AlphaFoldDB" id="A0A914HT07"/>
<dbReference type="InterPro" id="IPR011989">
    <property type="entry name" value="ARM-like"/>
</dbReference>
<dbReference type="InterPro" id="IPR002554">
    <property type="entry name" value="PP2A_B56"/>
</dbReference>
<comment type="similarity">
    <text evidence="1">Belongs to the phosphatase 2A regulatory subunit B56 family.</text>
</comment>
<dbReference type="InterPro" id="IPR016024">
    <property type="entry name" value="ARM-type_fold"/>
</dbReference>
<dbReference type="PANTHER" id="PTHR10257:SF3">
    <property type="entry name" value="SERINE_THREONINE-PROTEIN PHOSPHATASE 2A 56 KDA REGULATORY SUBUNIT GAMMA ISOFORM"/>
    <property type="match status" value="1"/>
</dbReference>
<evidence type="ECO:0000313" key="2">
    <source>
        <dbReference type="Proteomes" id="UP000887572"/>
    </source>
</evidence>
<name>A0A914HT07_GLORO</name>
<dbReference type="GO" id="GO:0000159">
    <property type="term" value="C:protein phosphatase type 2A complex"/>
    <property type="evidence" value="ECO:0007669"/>
    <property type="project" value="InterPro"/>
</dbReference>
<proteinExistence type="inferred from homology"/>
<dbReference type="WBParaSite" id="Gr19_v10_g394.t1">
    <property type="protein sequence ID" value="Gr19_v10_g394.t1"/>
    <property type="gene ID" value="Gr19_v10_g394"/>
</dbReference>
<dbReference type="Gene3D" id="1.25.10.10">
    <property type="entry name" value="Leucine-rich Repeat Variant"/>
    <property type="match status" value="1"/>
</dbReference>
<dbReference type="FunFam" id="1.25.10.10:FF:000331">
    <property type="entry name" value="Phosphoprotein phosphatase, putative"/>
    <property type="match status" value="1"/>
</dbReference>
<dbReference type="SUPFAM" id="SSF48371">
    <property type="entry name" value="ARM repeat"/>
    <property type="match status" value="1"/>
</dbReference>
<dbReference type="Pfam" id="PF01603">
    <property type="entry name" value="B56"/>
    <property type="match status" value="1"/>
</dbReference>
<reference evidence="3" key="1">
    <citation type="submission" date="2022-11" db="UniProtKB">
        <authorList>
            <consortium name="WormBaseParasite"/>
        </authorList>
    </citation>
    <scope>IDENTIFICATION</scope>
</reference>
<accession>A0A914HT07</accession>
<dbReference type="GO" id="GO:0019888">
    <property type="term" value="F:protein phosphatase regulator activity"/>
    <property type="evidence" value="ECO:0007669"/>
    <property type="project" value="InterPro"/>
</dbReference>
<sequence>MHFWIGCVAVRFACNYRKSSPFRSFACLPSCTNHPTPAATSTANGRTDATKMTLLSDGGGGGWEWELRTRADSVEQFLDARQCQQQKWVATEEDEGPKTDLENNIAFNGEEGGPLISLPSLREAVSDPILQRKLFLQKLRQCQKLFDFGDPMEQNAEKEVKSAALKEVNEFIAIGRDCAMLTEPEIGAELFRTVECNLFRVLPPSAYSALRRESDAEDFLLGPSVSNVFLEPTWPHLQPVYRLLRQLVGRLTPQQLDPFLSDRFCTQMLELLRSADSREREQAKQMVHDIYSKIMERRATIRKQMAHIMLSHTYECMPFNGMDELLQVLGDIINGFNVPLKEEHRQFLLRVLLPLHKSPALPLFFSKLAYCVMLYVEKDAALAKPVVKSLLRNWPLSCGVREVLFITEVEEILSRIGAEELRTVMAPLFHRLVQCTTSQNARVAERALLLLKKPQVMEFFKSNCQIAFPAVLPALFKSQRHWCTAVTSLALETINVLMEMDRKFFVELVMNIEKEQQIEQ</sequence>
<dbReference type="Proteomes" id="UP000887572">
    <property type="component" value="Unplaced"/>
</dbReference>
<organism evidence="2 3">
    <name type="scientific">Globodera rostochiensis</name>
    <name type="common">Golden nematode worm</name>
    <name type="synonym">Heterodera rostochiensis</name>
    <dbReference type="NCBI Taxonomy" id="31243"/>
    <lineage>
        <taxon>Eukaryota</taxon>
        <taxon>Metazoa</taxon>
        <taxon>Ecdysozoa</taxon>
        <taxon>Nematoda</taxon>
        <taxon>Chromadorea</taxon>
        <taxon>Rhabditida</taxon>
        <taxon>Tylenchina</taxon>
        <taxon>Tylenchomorpha</taxon>
        <taxon>Tylenchoidea</taxon>
        <taxon>Heteroderidae</taxon>
        <taxon>Heteroderinae</taxon>
        <taxon>Globodera</taxon>
    </lineage>
</organism>
<keyword evidence="2" id="KW-1185">Reference proteome</keyword>
<dbReference type="GO" id="GO:0007165">
    <property type="term" value="P:signal transduction"/>
    <property type="evidence" value="ECO:0007669"/>
    <property type="project" value="InterPro"/>
</dbReference>
<evidence type="ECO:0000256" key="1">
    <source>
        <dbReference type="ARBA" id="ARBA00009745"/>
    </source>
</evidence>